<dbReference type="AlphaFoldDB" id="A0A371G499"/>
<keyword evidence="1" id="KW-0511">Multifunctional enzyme</keyword>
<organism evidence="3 4">
    <name type="scientific">Mucuna pruriens</name>
    <name type="common">Velvet bean</name>
    <name type="synonym">Dolichos pruriens</name>
    <dbReference type="NCBI Taxonomy" id="157652"/>
    <lineage>
        <taxon>Eukaryota</taxon>
        <taxon>Viridiplantae</taxon>
        <taxon>Streptophyta</taxon>
        <taxon>Embryophyta</taxon>
        <taxon>Tracheophyta</taxon>
        <taxon>Spermatophyta</taxon>
        <taxon>Magnoliopsida</taxon>
        <taxon>eudicotyledons</taxon>
        <taxon>Gunneridae</taxon>
        <taxon>Pentapetalae</taxon>
        <taxon>rosids</taxon>
        <taxon>fabids</taxon>
        <taxon>Fabales</taxon>
        <taxon>Fabaceae</taxon>
        <taxon>Papilionoideae</taxon>
        <taxon>50 kb inversion clade</taxon>
        <taxon>NPAAA clade</taxon>
        <taxon>indigoferoid/millettioid clade</taxon>
        <taxon>Phaseoleae</taxon>
        <taxon>Mucuna</taxon>
    </lineage>
</organism>
<name>A0A371G499_MUCPR</name>
<accession>A0A371G499</accession>
<feature type="domain" description="Reverse transcriptase/retrotransposon-derived protein RNase H-like" evidence="2">
    <location>
        <begin position="112"/>
        <end position="173"/>
    </location>
</feature>
<dbReference type="EMBL" id="QJKJ01006819">
    <property type="protein sequence ID" value="RDX85337.1"/>
    <property type="molecule type" value="Genomic_DNA"/>
</dbReference>
<dbReference type="InterPro" id="IPR041577">
    <property type="entry name" value="RT_RNaseH_2"/>
</dbReference>
<dbReference type="STRING" id="157652.A0A371G499"/>
<protein>
    <submittedName>
        <fullName evidence="3">Retrovirus-related Pol polyprotein</fullName>
    </submittedName>
</protein>
<evidence type="ECO:0000313" key="3">
    <source>
        <dbReference type="EMBL" id="RDX85337.1"/>
    </source>
</evidence>
<dbReference type="GO" id="GO:0003824">
    <property type="term" value="F:catalytic activity"/>
    <property type="evidence" value="ECO:0007669"/>
    <property type="project" value="UniProtKB-KW"/>
</dbReference>
<dbReference type="InterPro" id="IPR050951">
    <property type="entry name" value="Retrovirus_Pol_polyprotein"/>
</dbReference>
<dbReference type="Gene3D" id="3.10.10.10">
    <property type="entry name" value="HIV Type 1 Reverse Transcriptase, subunit A, domain 1"/>
    <property type="match status" value="1"/>
</dbReference>
<dbReference type="PANTHER" id="PTHR37984">
    <property type="entry name" value="PROTEIN CBG26694"/>
    <property type="match status" value="1"/>
</dbReference>
<evidence type="ECO:0000256" key="1">
    <source>
        <dbReference type="ARBA" id="ARBA00023268"/>
    </source>
</evidence>
<dbReference type="Gene3D" id="3.30.70.270">
    <property type="match status" value="1"/>
</dbReference>
<proteinExistence type="predicted"/>
<feature type="non-terminal residue" evidence="3">
    <location>
        <position position="1"/>
    </location>
</feature>
<dbReference type="Pfam" id="PF17919">
    <property type="entry name" value="RT_RNaseH_2"/>
    <property type="match status" value="1"/>
</dbReference>
<dbReference type="Proteomes" id="UP000257109">
    <property type="component" value="Unassembled WGS sequence"/>
</dbReference>
<sequence length="182" mass="21322">MSLCDMPMILVPKKDGTWRIGYHQITVRDGDEWKTTFKTKFGLYEWLVMPFCLTYLNDHPFGSCLKKLDRQLASMESRLIKKVKPIKDWPTPKTIEEVRSFHRLAKSVGFKWVDTQERAFQTLKERLTQAPILGLPNFSKSFELEYDASSIGIGVVLLQEEHPIAYFSKKKTKWYSSKLFHL</sequence>
<dbReference type="PANTHER" id="PTHR37984:SF5">
    <property type="entry name" value="PROTEIN NYNRIN-LIKE"/>
    <property type="match status" value="1"/>
</dbReference>
<keyword evidence="4" id="KW-1185">Reference proteome</keyword>
<dbReference type="InterPro" id="IPR043502">
    <property type="entry name" value="DNA/RNA_pol_sf"/>
</dbReference>
<evidence type="ECO:0000259" key="2">
    <source>
        <dbReference type="Pfam" id="PF17919"/>
    </source>
</evidence>
<dbReference type="InterPro" id="IPR043128">
    <property type="entry name" value="Rev_trsase/Diguanyl_cyclase"/>
</dbReference>
<evidence type="ECO:0000313" key="4">
    <source>
        <dbReference type="Proteomes" id="UP000257109"/>
    </source>
</evidence>
<dbReference type="OrthoDB" id="415724at2759"/>
<gene>
    <name evidence="3" type="primary">pol</name>
    <name evidence="3" type="ORF">CR513_33481</name>
</gene>
<reference evidence="3" key="1">
    <citation type="submission" date="2018-05" db="EMBL/GenBank/DDBJ databases">
        <title>Draft genome of Mucuna pruriens seed.</title>
        <authorList>
            <person name="Nnadi N.E."/>
            <person name="Vos R."/>
            <person name="Hasami M.H."/>
            <person name="Devisetty U.K."/>
            <person name="Aguiy J.C."/>
        </authorList>
    </citation>
    <scope>NUCLEOTIDE SEQUENCE [LARGE SCALE GENOMIC DNA]</scope>
    <source>
        <strain evidence="3">JCA_2017</strain>
    </source>
</reference>
<dbReference type="SUPFAM" id="SSF56672">
    <property type="entry name" value="DNA/RNA polymerases"/>
    <property type="match status" value="1"/>
</dbReference>
<comment type="caution">
    <text evidence="3">The sequence shown here is derived from an EMBL/GenBank/DDBJ whole genome shotgun (WGS) entry which is preliminary data.</text>
</comment>